<feature type="domain" description="Na+-translocating membrane potential-generating system MpsC" evidence="1">
    <location>
        <begin position="4"/>
        <end position="111"/>
    </location>
</feature>
<gene>
    <name evidence="2" type="ORF">B0X71_02985</name>
</gene>
<dbReference type="EMBL" id="CP019640">
    <property type="protein sequence ID" value="AQQ52178.1"/>
    <property type="molecule type" value="Genomic_DNA"/>
</dbReference>
<dbReference type="InterPro" id="IPR018745">
    <property type="entry name" value="MpsC"/>
</dbReference>
<keyword evidence="3" id="KW-1185">Reference proteome</keyword>
<dbReference type="OrthoDB" id="2677857at2"/>
<accession>A0A1Q2KVC4</accession>
<dbReference type="AlphaFoldDB" id="A0A1Q2KVC4"/>
<proteinExistence type="predicted"/>
<sequence>MSKEKTLESQVSGYISTVLREHFGKGPSSVFINIKRPFITIHIRGFLSPTESVLIKKQEHQKVAEVRDLLMNDIRTEIQRNLWKLTKLDIKDIYTDWDFDKETGLILGVMDETLVESLFDWPGDVDKQAFIEEIDRISKKGQKLPESTHIYWLNDRTILVLRTGVLVRIEKELIRNGYTEQLQLTKRPMEYKLIDEADLEPILKRKIADSFVNWDFVNNIGYTVLVLEAKQK</sequence>
<dbReference type="Pfam" id="PF10057">
    <property type="entry name" value="MpsC"/>
    <property type="match status" value="1"/>
</dbReference>
<evidence type="ECO:0000259" key="1">
    <source>
        <dbReference type="Pfam" id="PF10057"/>
    </source>
</evidence>
<reference evidence="2 3" key="1">
    <citation type="submission" date="2017-02" db="EMBL/GenBank/DDBJ databases">
        <title>The complete genomic sequence of a novel cold adapted crude oil-degrading bacterium Planococcus qaidamina Y42.</title>
        <authorList>
            <person name="Yang R."/>
        </authorList>
    </citation>
    <scope>NUCLEOTIDE SEQUENCE [LARGE SCALE GENOMIC DNA]</scope>
    <source>
        <strain evidence="2 3">Y42</strain>
    </source>
</reference>
<name>A0A1Q2KVC4_9BACL</name>
<protein>
    <recommendedName>
        <fullName evidence="1">Na+-translocating membrane potential-generating system MpsC domain-containing protein</fullName>
    </recommendedName>
</protein>
<dbReference type="Proteomes" id="UP000188184">
    <property type="component" value="Chromosome"/>
</dbReference>
<evidence type="ECO:0000313" key="2">
    <source>
        <dbReference type="EMBL" id="AQQ52178.1"/>
    </source>
</evidence>
<evidence type="ECO:0000313" key="3">
    <source>
        <dbReference type="Proteomes" id="UP000188184"/>
    </source>
</evidence>
<dbReference type="RefSeq" id="WP_077588050.1">
    <property type="nucleotide sequence ID" value="NZ_CP019640.1"/>
</dbReference>
<organism evidence="2 3">
    <name type="scientific">Planococcus lenghuensis</name>
    <dbReference type="NCBI Taxonomy" id="2213202"/>
    <lineage>
        <taxon>Bacteria</taxon>
        <taxon>Bacillati</taxon>
        <taxon>Bacillota</taxon>
        <taxon>Bacilli</taxon>
        <taxon>Bacillales</taxon>
        <taxon>Caryophanaceae</taxon>
        <taxon>Planococcus</taxon>
    </lineage>
</organism>
<dbReference type="KEGG" id="pmar:B0X71_02985"/>